<name>A0AAD6V8N2_9AGAR</name>
<feature type="compositionally biased region" description="Acidic residues" evidence="2">
    <location>
        <begin position="291"/>
        <end position="305"/>
    </location>
</feature>
<accession>A0AAD6V8N2</accession>
<feature type="region of interest" description="Disordered" evidence="2">
    <location>
        <begin position="280"/>
        <end position="305"/>
    </location>
</feature>
<evidence type="ECO:0000313" key="3">
    <source>
        <dbReference type="EMBL" id="KAJ7205546.1"/>
    </source>
</evidence>
<evidence type="ECO:0000256" key="1">
    <source>
        <dbReference type="ARBA" id="ARBA00022801"/>
    </source>
</evidence>
<feature type="region of interest" description="Disordered" evidence="2">
    <location>
        <begin position="636"/>
        <end position="702"/>
    </location>
</feature>
<protein>
    <submittedName>
        <fullName evidence="3">Uncharacterized protein</fullName>
    </submittedName>
</protein>
<feature type="compositionally biased region" description="Basic and acidic residues" evidence="2">
    <location>
        <begin position="643"/>
        <end position="652"/>
    </location>
</feature>
<dbReference type="InterPro" id="IPR023214">
    <property type="entry name" value="HAD_sf"/>
</dbReference>
<dbReference type="InterPro" id="IPR051540">
    <property type="entry name" value="S-2-haloacid_dehalogenase"/>
</dbReference>
<sequence length="702" mass="77819">MNATSLTMLRAGDIDYRPCFWSIVSISAWDSVSYLRSDLASSAAAQYVCSSFLALVRPSNPEDLETNHVSVFPVQRASADSLPQTFVPIAPCSVGDRQALDPGPNFPGFLRGADFLIDTSPRITLVGLCEAGFDPDRHSLSHEATQYFRSVELADRHVHDKISAAASRFDEDDDLSSALRSYHPFAFYGSSLPRVHVKLGWNEVDLVEDLFVQTADFLEDIRTVDDLRKHWSHPSAQRAARWVADQARTLTSQIEHDPEIRISWALLELSAQISRFEAPSSSKSKSKSRADDEEENDDDDDSYYDEDPLFRWAPGHVTRIPLPQRFATESLRVIYFDIYGTIVDSKSGIWHGIQPLLRRASLEFTRWEALSFYYDVEHEVKATLGAVPYTSVLEQAYRELALRLGVKGPLISEDTPLAETDTDLERICEENFARHAREFALSFKSWRLFPDALSTLSALENQLSHVRFVGLVDLDSATFGSSDAYSVLREQFENWEFHTLDTAGSYQPNPAAFESLCSRLDPDVTRAERCIVSNGLWQDLEPALNSGVQTVWLRYNDSLAANPGLPGAEEASAVSAVCSSLEQLTTLLTVPRVTTLAQPAADSSGEKPSTDAQDELAANRNTSKKATAPLLMPLAAAGSRAPAHSDSRRDIDMGSVEGDEFASNRHRARSSLHQDRKNADGASIVARHESNDDLAASTRTKP</sequence>
<dbReference type="InterPro" id="IPR036412">
    <property type="entry name" value="HAD-like_sf"/>
</dbReference>
<gene>
    <name evidence="3" type="ORF">GGX14DRAFT_698541</name>
</gene>
<dbReference type="EMBL" id="JARJCW010000043">
    <property type="protein sequence ID" value="KAJ7205546.1"/>
    <property type="molecule type" value="Genomic_DNA"/>
</dbReference>
<dbReference type="AlphaFoldDB" id="A0AAD6V8N2"/>
<dbReference type="PANTHER" id="PTHR43316">
    <property type="entry name" value="HYDROLASE, HALOACID DELAHOGENASE-RELATED"/>
    <property type="match status" value="1"/>
</dbReference>
<dbReference type="Gene3D" id="1.10.150.750">
    <property type="match status" value="1"/>
</dbReference>
<dbReference type="SUPFAM" id="SSF56784">
    <property type="entry name" value="HAD-like"/>
    <property type="match status" value="1"/>
</dbReference>
<reference evidence="3" key="1">
    <citation type="submission" date="2023-03" db="EMBL/GenBank/DDBJ databases">
        <title>Massive genome expansion in bonnet fungi (Mycena s.s.) driven by repeated elements and novel gene families across ecological guilds.</title>
        <authorList>
            <consortium name="Lawrence Berkeley National Laboratory"/>
            <person name="Harder C.B."/>
            <person name="Miyauchi S."/>
            <person name="Viragh M."/>
            <person name="Kuo A."/>
            <person name="Thoen E."/>
            <person name="Andreopoulos B."/>
            <person name="Lu D."/>
            <person name="Skrede I."/>
            <person name="Drula E."/>
            <person name="Henrissat B."/>
            <person name="Morin E."/>
            <person name="Kohler A."/>
            <person name="Barry K."/>
            <person name="LaButti K."/>
            <person name="Morin E."/>
            <person name="Salamov A."/>
            <person name="Lipzen A."/>
            <person name="Mereny Z."/>
            <person name="Hegedus B."/>
            <person name="Baldrian P."/>
            <person name="Stursova M."/>
            <person name="Weitz H."/>
            <person name="Taylor A."/>
            <person name="Grigoriev I.V."/>
            <person name="Nagy L.G."/>
            <person name="Martin F."/>
            <person name="Kauserud H."/>
        </authorList>
    </citation>
    <scope>NUCLEOTIDE SEQUENCE</scope>
    <source>
        <strain evidence="3">9144</strain>
    </source>
</reference>
<evidence type="ECO:0000313" key="4">
    <source>
        <dbReference type="Proteomes" id="UP001219525"/>
    </source>
</evidence>
<organism evidence="3 4">
    <name type="scientific">Mycena pura</name>
    <dbReference type="NCBI Taxonomy" id="153505"/>
    <lineage>
        <taxon>Eukaryota</taxon>
        <taxon>Fungi</taxon>
        <taxon>Dikarya</taxon>
        <taxon>Basidiomycota</taxon>
        <taxon>Agaricomycotina</taxon>
        <taxon>Agaricomycetes</taxon>
        <taxon>Agaricomycetidae</taxon>
        <taxon>Agaricales</taxon>
        <taxon>Marasmiineae</taxon>
        <taxon>Mycenaceae</taxon>
        <taxon>Mycena</taxon>
    </lineage>
</organism>
<keyword evidence="1" id="KW-0378">Hydrolase</keyword>
<keyword evidence="4" id="KW-1185">Reference proteome</keyword>
<evidence type="ECO:0000256" key="2">
    <source>
        <dbReference type="SAM" id="MobiDB-lite"/>
    </source>
</evidence>
<dbReference type="PANTHER" id="PTHR43316:SF9">
    <property type="entry name" value="ACID DEHALOGENASE, PUTATIVE (AFU_ORTHOLOGUE AFUA_6G14460)-RELATED"/>
    <property type="match status" value="1"/>
</dbReference>
<proteinExistence type="predicted"/>
<dbReference type="Proteomes" id="UP001219525">
    <property type="component" value="Unassembled WGS sequence"/>
</dbReference>
<dbReference type="Gene3D" id="3.40.50.1000">
    <property type="entry name" value="HAD superfamily/HAD-like"/>
    <property type="match status" value="1"/>
</dbReference>
<dbReference type="GO" id="GO:0016787">
    <property type="term" value="F:hydrolase activity"/>
    <property type="evidence" value="ECO:0007669"/>
    <property type="project" value="UniProtKB-KW"/>
</dbReference>
<comment type="caution">
    <text evidence="3">The sequence shown here is derived from an EMBL/GenBank/DDBJ whole genome shotgun (WGS) entry which is preliminary data.</text>
</comment>